<dbReference type="NCBIfam" id="TIGR00758">
    <property type="entry name" value="UDG_fam4"/>
    <property type="match status" value="1"/>
</dbReference>
<evidence type="ECO:0000256" key="3">
    <source>
        <dbReference type="ARBA" id="ARBA00012030"/>
    </source>
</evidence>
<evidence type="ECO:0000256" key="4">
    <source>
        <dbReference type="ARBA" id="ARBA00019403"/>
    </source>
</evidence>
<dbReference type="InterPro" id="IPR005273">
    <property type="entry name" value="Ura-DNA_glyco_family4"/>
</dbReference>
<evidence type="ECO:0000256" key="2">
    <source>
        <dbReference type="ARBA" id="ARBA00006521"/>
    </source>
</evidence>
<protein>
    <recommendedName>
        <fullName evidence="4">Type-4 uracil-DNA glycosylase</fullName>
        <ecNumber evidence="3">3.2.2.27</ecNumber>
    </recommendedName>
</protein>
<dbReference type="Proteomes" id="UP000238358">
    <property type="component" value="Chromosome"/>
</dbReference>
<sequence length="220" mass="25048">MEENEKMKDWLAGLMSCTSCHLRDEGNRGPTRYSGDCASPLMFVGEGPGGVEDEYGVPLVGPSGQLLDKALWSVGLTRDHVYVTNIVKCRPKNNRTPTLEEGRHCADIHLVKEIELVQPKVIVCLGKVAFQYFYGRAASIMRNRGKWFTWRGYDIMPTYHPAFLLRQTGHELVESKWQVYYDFKAAVEKAKAAMPDYIYQSPEKPDLLTEYAALKETRHL</sequence>
<evidence type="ECO:0000256" key="1">
    <source>
        <dbReference type="ARBA" id="ARBA00001400"/>
    </source>
</evidence>
<keyword evidence="11" id="KW-0234">DNA repair</keyword>
<dbReference type="GO" id="GO:0004844">
    <property type="term" value="F:uracil DNA N-glycosylase activity"/>
    <property type="evidence" value="ECO:0007669"/>
    <property type="project" value="UniProtKB-EC"/>
</dbReference>
<dbReference type="GO" id="GO:0051539">
    <property type="term" value="F:4 iron, 4 sulfur cluster binding"/>
    <property type="evidence" value="ECO:0007669"/>
    <property type="project" value="UniProtKB-KW"/>
</dbReference>
<dbReference type="PANTHER" id="PTHR33693:SF1">
    <property type="entry name" value="TYPE-4 URACIL-DNA GLYCOSYLASE"/>
    <property type="match status" value="1"/>
</dbReference>
<gene>
    <name evidence="12" type="ORF">C6Y28_06290</name>
</gene>
<keyword evidence="8" id="KW-0378">Hydrolase</keyword>
<dbReference type="OrthoDB" id="5290748at2"/>
<evidence type="ECO:0000313" key="12">
    <source>
        <dbReference type="EMBL" id="AVO27236.1"/>
    </source>
</evidence>
<dbReference type="Pfam" id="PF03167">
    <property type="entry name" value="UDG"/>
    <property type="match status" value="1"/>
</dbReference>
<dbReference type="GO" id="GO:0046872">
    <property type="term" value="F:metal ion binding"/>
    <property type="evidence" value="ECO:0007669"/>
    <property type="project" value="UniProtKB-KW"/>
</dbReference>
<dbReference type="AlphaFoldDB" id="A0A1M6PGN4"/>
<evidence type="ECO:0000313" key="13">
    <source>
        <dbReference type="Proteomes" id="UP000238358"/>
    </source>
</evidence>
<keyword evidence="9" id="KW-0408">Iron</keyword>
<dbReference type="SMART" id="SM00986">
    <property type="entry name" value="UDG"/>
    <property type="match status" value="1"/>
</dbReference>
<reference evidence="12 13" key="1">
    <citation type="journal article" date="2018" name="Genome Announc.">
        <title>Complete genomes of two Megasphaera elsdenii strains, NCIMB 702410 and ATCC 25940.</title>
        <authorList>
            <person name="Hatmaker E.A."/>
            <person name="O'Dell K."/>
            <person name="Riley L.A."/>
            <person name="Klingeman D.M."/>
            <person name="Guss A.M."/>
        </authorList>
    </citation>
    <scope>NUCLEOTIDE SEQUENCE [LARGE SCALE GENOMIC DNA]</scope>
    <source>
        <strain evidence="12 13">NCIMB702410</strain>
    </source>
</reference>
<dbReference type="EMBL" id="CP027569">
    <property type="protein sequence ID" value="AVO27236.1"/>
    <property type="molecule type" value="Genomic_DNA"/>
</dbReference>
<dbReference type="InterPro" id="IPR005122">
    <property type="entry name" value="Uracil-DNA_glycosylase-like"/>
</dbReference>
<keyword evidence="7" id="KW-0227">DNA damage</keyword>
<evidence type="ECO:0000256" key="9">
    <source>
        <dbReference type="ARBA" id="ARBA00023004"/>
    </source>
</evidence>
<evidence type="ECO:0000256" key="10">
    <source>
        <dbReference type="ARBA" id="ARBA00023014"/>
    </source>
</evidence>
<evidence type="ECO:0000256" key="5">
    <source>
        <dbReference type="ARBA" id="ARBA00022485"/>
    </source>
</evidence>
<dbReference type="PANTHER" id="PTHR33693">
    <property type="entry name" value="TYPE-5 URACIL-DNA GLYCOSYLASE"/>
    <property type="match status" value="1"/>
</dbReference>
<dbReference type="SMART" id="SM00987">
    <property type="entry name" value="UreE_C"/>
    <property type="match status" value="1"/>
</dbReference>
<evidence type="ECO:0000256" key="7">
    <source>
        <dbReference type="ARBA" id="ARBA00022763"/>
    </source>
</evidence>
<dbReference type="EC" id="3.2.2.27" evidence="3"/>
<evidence type="ECO:0000256" key="8">
    <source>
        <dbReference type="ARBA" id="ARBA00022801"/>
    </source>
</evidence>
<evidence type="ECO:0000256" key="6">
    <source>
        <dbReference type="ARBA" id="ARBA00022723"/>
    </source>
</evidence>
<keyword evidence="6" id="KW-0479">Metal-binding</keyword>
<organism evidence="12 13">
    <name type="scientific">Megasphaera elsdenii</name>
    <dbReference type="NCBI Taxonomy" id="907"/>
    <lineage>
        <taxon>Bacteria</taxon>
        <taxon>Bacillati</taxon>
        <taxon>Bacillota</taxon>
        <taxon>Negativicutes</taxon>
        <taxon>Veillonellales</taxon>
        <taxon>Veillonellaceae</taxon>
        <taxon>Megasphaera</taxon>
    </lineage>
</organism>
<dbReference type="InterPro" id="IPR051536">
    <property type="entry name" value="UDG_Type-4/5"/>
</dbReference>
<dbReference type="SUPFAM" id="SSF52141">
    <property type="entry name" value="Uracil-DNA glycosylase-like"/>
    <property type="match status" value="1"/>
</dbReference>
<accession>A0A1M6PGN4</accession>
<dbReference type="Gene3D" id="3.40.470.10">
    <property type="entry name" value="Uracil-DNA glycosylase-like domain"/>
    <property type="match status" value="1"/>
</dbReference>
<comment type="catalytic activity">
    <reaction evidence="1">
        <text>Hydrolyzes single-stranded DNA or mismatched double-stranded DNA and polynucleotides, releasing free uracil.</text>
        <dbReference type="EC" id="3.2.2.27"/>
    </reaction>
</comment>
<dbReference type="RefSeq" id="WP_027895369.1">
    <property type="nucleotide sequence ID" value="NZ_AP031433.1"/>
</dbReference>
<keyword evidence="10" id="KW-0411">Iron-sulfur</keyword>
<keyword evidence="5" id="KW-0004">4Fe-4S</keyword>
<dbReference type="InterPro" id="IPR036895">
    <property type="entry name" value="Uracil-DNA_glycosylase-like_sf"/>
</dbReference>
<proteinExistence type="inferred from homology"/>
<dbReference type="GO" id="GO:0006281">
    <property type="term" value="P:DNA repair"/>
    <property type="evidence" value="ECO:0007669"/>
    <property type="project" value="UniProtKB-KW"/>
</dbReference>
<name>A0A1M6PGN4_MEGEL</name>
<dbReference type="CDD" id="cd10030">
    <property type="entry name" value="UDG-F4_TTUDGA_SPO1dp_like"/>
    <property type="match status" value="1"/>
</dbReference>
<comment type="similarity">
    <text evidence="2">Belongs to the uracil-DNA glycosylase (UDG) superfamily. Type 4 (UDGa) family.</text>
</comment>
<evidence type="ECO:0000256" key="11">
    <source>
        <dbReference type="ARBA" id="ARBA00023204"/>
    </source>
</evidence>